<keyword evidence="3" id="KW-1185">Reference proteome</keyword>
<reference evidence="2 3" key="1">
    <citation type="journal article" date="2020" name="ISME J.">
        <title>Uncovering the hidden diversity of litter-decomposition mechanisms in mushroom-forming fungi.</title>
        <authorList>
            <person name="Floudas D."/>
            <person name="Bentzer J."/>
            <person name="Ahren D."/>
            <person name="Johansson T."/>
            <person name="Persson P."/>
            <person name="Tunlid A."/>
        </authorList>
    </citation>
    <scope>NUCLEOTIDE SEQUENCE [LARGE SCALE GENOMIC DNA]</scope>
    <source>
        <strain evidence="2 3">CBS 291.85</strain>
    </source>
</reference>
<dbReference type="Proteomes" id="UP000559256">
    <property type="component" value="Unassembled WGS sequence"/>
</dbReference>
<comment type="caution">
    <text evidence="2">The sequence shown here is derived from an EMBL/GenBank/DDBJ whole genome shotgun (WGS) entry which is preliminary data.</text>
</comment>
<accession>A0A8H5LZE8</accession>
<name>A0A8H5LZE8_9AGAR</name>
<gene>
    <name evidence="2" type="ORF">D9758_000423</name>
</gene>
<dbReference type="AlphaFoldDB" id="A0A8H5LZE8"/>
<sequence>MSAFSEEAVEFDELDRFLRLKESWSADVDEVNSLPVQPIGVPGAAMPLQMTPDHLKSKILARSPSTPGKPIPVNKRTDEFDVGEELSGFGLQGLKVSEQDLIDLVAELGLDGDEAGDLVKGLSGGSAEKDQTRAEGSIQNDENKKAEDKKVEDKKTEDKKTDGKKIEDEKVEDQKVEAVEDGSVRKETPDAAGEEPAKPDDAAPKE</sequence>
<evidence type="ECO:0000313" key="3">
    <source>
        <dbReference type="Proteomes" id="UP000559256"/>
    </source>
</evidence>
<dbReference type="EMBL" id="JAACJM010000001">
    <property type="protein sequence ID" value="KAF5375188.1"/>
    <property type="molecule type" value="Genomic_DNA"/>
</dbReference>
<feature type="region of interest" description="Disordered" evidence="1">
    <location>
        <begin position="114"/>
        <end position="206"/>
    </location>
</feature>
<feature type="compositionally biased region" description="Basic and acidic residues" evidence="1">
    <location>
        <begin position="141"/>
        <end position="206"/>
    </location>
</feature>
<organism evidence="2 3">
    <name type="scientific">Tetrapyrgos nigripes</name>
    <dbReference type="NCBI Taxonomy" id="182062"/>
    <lineage>
        <taxon>Eukaryota</taxon>
        <taxon>Fungi</taxon>
        <taxon>Dikarya</taxon>
        <taxon>Basidiomycota</taxon>
        <taxon>Agaricomycotina</taxon>
        <taxon>Agaricomycetes</taxon>
        <taxon>Agaricomycetidae</taxon>
        <taxon>Agaricales</taxon>
        <taxon>Marasmiineae</taxon>
        <taxon>Marasmiaceae</taxon>
        <taxon>Tetrapyrgos</taxon>
    </lineage>
</organism>
<protein>
    <submittedName>
        <fullName evidence="2">Uncharacterized protein</fullName>
    </submittedName>
</protein>
<proteinExistence type="predicted"/>
<dbReference type="OrthoDB" id="9932926at2759"/>
<evidence type="ECO:0000256" key="1">
    <source>
        <dbReference type="SAM" id="MobiDB-lite"/>
    </source>
</evidence>
<evidence type="ECO:0000313" key="2">
    <source>
        <dbReference type="EMBL" id="KAF5375188.1"/>
    </source>
</evidence>